<dbReference type="InterPro" id="IPR007201">
    <property type="entry name" value="Mei2-like_Rrm_C"/>
</dbReference>
<feature type="region of interest" description="Disordered" evidence="2">
    <location>
        <begin position="476"/>
        <end position="509"/>
    </location>
</feature>
<feature type="compositionally biased region" description="Pro residues" evidence="2">
    <location>
        <begin position="483"/>
        <end position="494"/>
    </location>
</feature>
<dbReference type="PROSITE" id="PS50102">
    <property type="entry name" value="RRM"/>
    <property type="match status" value="1"/>
</dbReference>
<keyword evidence="1" id="KW-0694">RNA-binding</keyword>
<feature type="compositionally biased region" description="Gly residues" evidence="2">
    <location>
        <begin position="314"/>
        <end position="334"/>
    </location>
</feature>
<feature type="compositionally biased region" description="Basic and acidic residues" evidence="2">
    <location>
        <begin position="498"/>
        <end position="509"/>
    </location>
</feature>
<sequence length="509" mass="54525">MSQPRHDVKDPAYKVKNTFLEFSIPAEDNDPGSETRRRARSDGTDLRHSPLVVVASKSPIGSPQLQPVDETMQAVPIDEVSFELLEEAAPVGSELSAPSRSRYPDGGETAIAQASPRLGGDEPAYVVPTTPSPFLHSALPPSVVPPFGAYGYGIPDMGLPPAFGEGDAWQAAGEGSYELQDVDGQYLQGVQFLEGMYDPDYGQYMPYGWASVPMDGGLEGGPMDGGLEGGPTVAASDVQEQDAAKGPLPSAGPPDAPAPGSPQDAAGPCGGAEGRDGQDRMDRPREGRRGKGRARDARDEERAERRAAPAVAPGAGGNPGPGGRAEAGGGGTGARGNETAAGDGKDAGQERLGMYTTVMLRNIPNKYTREMLIKQLSIDFHGQFDFMYLPIDFKNKCNVGYSFINFRTVEACNRFVKVFHGVDVCKCLPGLNSKKVVEVMPARVQGLAENVRRLRNSPVMNQLVDHPEWMPLIFNDSGEEEPFPNPEQPLPPVKPRGRNREGGTNRDWD</sequence>
<name>A0A7S4QJE7_9DINO</name>
<dbReference type="EMBL" id="HBNR01031363">
    <property type="protein sequence ID" value="CAE4585536.1"/>
    <property type="molecule type" value="Transcribed_RNA"/>
</dbReference>
<dbReference type="InterPro" id="IPR000504">
    <property type="entry name" value="RRM_dom"/>
</dbReference>
<feature type="compositionally biased region" description="Basic and acidic residues" evidence="2">
    <location>
        <begin position="33"/>
        <end position="48"/>
    </location>
</feature>
<evidence type="ECO:0000256" key="2">
    <source>
        <dbReference type="SAM" id="MobiDB-lite"/>
    </source>
</evidence>
<feature type="domain" description="RRM" evidence="3">
    <location>
        <begin position="356"/>
        <end position="444"/>
    </location>
</feature>
<dbReference type="Gene3D" id="3.30.70.330">
    <property type="match status" value="1"/>
</dbReference>
<evidence type="ECO:0000313" key="4">
    <source>
        <dbReference type="EMBL" id="CAE4585536.1"/>
    </source>
</evidence>
<feature type="region of interest" description="Disordered" evidence="2">
    <location>
        <begin position="239"/>
        <end position="348"/>
    </location>
</feature>
<dbReference type="Pfam" id="PF04059">
    <property type="entry name" value="RRM_2"/>
    <property type="match status" value="1"/>
</dbReference>
<dbReference type="AlphaFoldDB" id="A0A7S4QJE7"/>
<reference evidence="4" key="1">
    <citation type="submission" date="2021-01" db="EMBL/GenBank/DDBJ databases">
        <authorList>
            <person name="Corre E."/>
            <person name="Pelletier E."/>
            <person name="Niang G."/>
            <person name="Scheremetjew M."/>
            <person name="Finn R."/>
            <person name="Kale V."/>
            <person name="Holt S."/>
            <person name="Cochrane G."/>
            <person name="Meng A."/>
            <person name="Brown T."/>
            <person name="Cohen L."/>
        </authorList>
    </citation>
    <scope>NUCLEOTIDE SEQUENCE</scope>
    <source>
        <strain evidence="4">CCMP3105</strain>
    </source>
</reference>
<dbReference type="CDD" id="cd12277">
    <property type="entry name" value="RRM3_MEI2_EAR1_like"/>
    <property type="match status" value="1"/>
</dbReference>
<dbReference type="InterPro" id="IPR035979">
    <property type="entry name" value="RBD_domain_sf"/>
</dbReference>
<feature type="compositionally biased region" description="Basic and acidic residues" evidence="2">
    <location>
        <begin position="273"/>
        <end position="307"/>
    </location>
</feature>
<evidence type="ECO:0000256" key="1">
    <source>
        <dbReference type="PROSITE-ProRule" id="PRU00176"/>
    </source>
</evidence>
<dbReference type="InterPro" id="IPR012677">
    <property type="entry name" value="Nucleotide-bd_a/b_plait_sf"/>
</dbReference>
<dbReference type="GO" id="GO:0003723">
    <property type="term" value="F:RNA binding"/>
    <property type="evidence" value="ECO:0007669"/>
    <property type="project" value="UniProtKB-UniRule"/>
</dbReference>
<organism evidence="4">
    <name type="scientific">Alexandrium monilatum</name>
    <dbReference type="NCBI Taxonomy" id="311494"/>
    <lineage>
        <taxon>Eukaryota</taxon>
        <taxon>Sar</taxon>
        <taxon>Alveolata</taxon>
        <taxon>Dinophyceae</taxon>
        <taxon>Gonyaulacales</taxon>
        <taxon>Pyrocystaceae</taxon>
        <taxon>Alexandrium</taxon>
    </lineage>
</organism>
<gene>
    <name evidence="4" type="ORF">AMON00008_LOCUS21427</name>
</gene>
<protein>
    <recommendedName>
        <fullName evidence="3">RRM domain-containing protein</fullName>
    </recommendedName>
</protein>
<dbReference type="SUPFAM" id="SSF54928">
    <property type="entry name" value="RNA-binding domain, RBD"/>
    <property type="match status" value="1"/>
</dbReference>
<proteinExistence type="predicted"/>
<accession>A0A7S4QJE7</accession>
<evidence type="ECO:0000259" key="3">
    <source>
        <dbReference type="PROSITE" id="PS50102"/>
    </source>
</evidence>
<feature type="compositionally biased region" description="Pro residues" evidence="2">
    <location>
        <begin position="250"/>
        <end position="260"/>
    </location>
</feature>
<feature type="region of interest" description="Disordered" evidence="2">
    <location>
        <begin position="19"/>
        <end position="69"/>
    </location>
</feature>